<evidence type="ECO:0000256" key="2">
    <source>
        <dbReference type="ARBA" id="ARBA00022801"/>
    </source>
</evidence>
<dbReference type="OrthoDB" id="9796770at2"/>
<name>A0A5C4UQT7_9ACTN</name>
<dbReference type="GO" id="GO:0016020">
    <property type="term" value="C:membrane"/>
    <property type="evidence" value="ECO:0007669"/>
    <property type="project" value="TreeGrafter"/>
</dbReference>
<feature type="domain" description="AB hydrolase-1" evidence="3">
    <location>
        <begin position="26"/>
        <end position="260"/>
    </location>
</feature>
<dbReference type="GO" id="GO:0004177">
    <property type="term" value="F:aminopeptidase activity"/>
    <property type="evidence" value="ECO:0007669"/>
    <property type="project" value="UniProtKB-EC"/>
</dbReference>
<protein>
    <submittedName>
        <fullName evidence="4">Alpha/beta hydrolase</fullName>
    </submittedName>
</protein>
<evidence type="ECO:0000259" key="3">
    <source>
        <dbReference type="Pfam" id="PF00561"/>
    </source>
</evidence>
<comment type="similarity">
    <text evidence="1">Belongs to the peptidase S33 family.</text>
</comment>
<dbReference type="AlphaFoldDB" id="A0A5C4UQT7"/>
<gene>
    <name evidence="4" type="ORF">FH715_25035</name>
</gene>
<reference evidence="4 5" key="1">
    <citation type="submission" date="2019-06" db="EMBL/GenBank/DDBJ databases">
        <title>Draft genome of Streptomyces sedi sp. JCM16909.</title>
        <authorList>
            <person name="Klykleung N."/>
            <person name="Tanasupawat S."/>
            <person name="Kudo T."/>
            <person name="Yuki M."/>
            <person name="Ohkuma M."/>
        </authorList>
    </citation>
    <scope>NUCLEOTIDE SEQUENCE [LARGE SCALE GENOMIC DNA]</scope>
    <source>
        <strain evidence="4 5">JCM 16909</strain>
    </source>
</reference>
<organism evidence="4 5">
    <name type="scientific">Streptomyces sedi</name>
    <dbReference type="NCBI Taxonomy" id="555059"/>
    <lineage>
        <taxon>Bacteria</taxon>
        <taxon>Bacillati</taxon>
        <taxon>Actinomycetota</taxon>
        <taxon>Actinomycetes</taxon>
        <taxon>Kitasatosporales</taxon>
        <taxon>Streptomycetaceae</taxon>
        <taxon>Streptomyces</taxon>
    </lineage>
</organism>
<dbReference type="RefSeq" id="WP_139649197.1">
    <property type="nucleotide sequence ID" value="NZ_BAAAZS010000037.1"/>
</dbReference>
<evidence type="ECO:0000256" key="1">
    <source>
        <dbReference type="ARBA" id="ARBA00010088"/>
    </source>
</evidence>
<dbReference type="PANTHER" id="PTHR43798:SF27">
    <property type="entry name" value="HYDROLASE ALPHA_BETA HYDROLASE FOLD FAMILY"/>
    <property type="match status" value="1"/>
</dbReference>
<evidence type="ECO:0000313" key="4">
    <source>
        <dbReference type="EMBL" id="TNM26041.1"/>
    </source>
</evidence>
<evidence type="ECO:0000313" key="5">
    <source>
        <dbReference type="Proteomes" id="UP000311713"/>
    </source>
</evidence>
<dbReference type="InterPro" id="IPR050266">
    <property type="entry name" value="AB_hydrolase_sf"/>
</dbReference>
<dbReference type="InterPro" id="IPR002410">
    <property type="entry name" value="Peptidase_S33"/>
</dbReference>
<keyword evidence="5" id="KW-1185">Reference proteome</keyword>
<dbReference type="PANTHER" id="PTHR43798">
    <property type="entry name" value="MONOACYLGLYCEROL LIPASE"/>
    <property type="match status" value="1"/>
</dbReference>
<sequence>MERVMTDDGVRLWTETTGPSGAAVRPVVLLHGGPGLWDQLRPVAALLEADGTVHRFDQRGCGRSDPSDDQRMARAVADIEALRRHFGHERWTVMGHSFGATLALAYAWTHPERVASLVALSGTGLGEWRAAYRTERDRRATARERARLAELAGLATRSAAEEREFRTLSWCTDHADRARAREWAAEDAAAPHAINWSANRRLAAEADGWSEAWVRARCRRITAPAAVVHGAGDPRPAGPASALARALPRGRFHLLPAAGHQPWREQPEELGELLRRAVAAGADADRW</sequence>
<dbReference type="InterPro" id="IPR029058">
    <property type="entry name" value="AB_hydrolase_fold"/>
</dbReference>
<dbReference type="GO" id="GO:0006508">
    <property type="term" value="P:proteolysis"/>
    <property type="evidence" value="ECO:0007669"/>
    <property type="project" value="InterPro"/>
</dbReference>
<comment type="caution">
    <text evidence="4">The sequence shown here is derived from an EMBL/GenBank/DDBJ whole genome shotgun (WGS) entry which is preliminary data.</text>
</comment>
<dbReference type="Gene3D" id="3.40.50.1820">
    <property type="entry name" value="alpha/beta hydrolase"/>
    <property type="match status" value="1"/>
</dbReference>
<accession>A0A5C4UQT7</accession>
<dbReference type="SUPFAM" id="SSF53474">
    <property type="entry name" value="alpha/beta-Hydrolases"/>
    <property type="match status" value="1"/>
</dbReference>
<dbReference type="EMBL" id="VDGT01000025">
    <property type="protein sequence ID" value="TNM26041.1"/>
    <property type="molecule type" value="Genomic_DNA"/>
</dbReference>
<dbReference type="PRINTS" id="PR00793">
    <property type="entry name" value="PROAMNOPTASE"/>
</dbReference>
<dbReference type="Proteomes" id="UP000311713">
    <property type="component" value="Unassembled WGS sequence"/>
</dbReference>
<dbReference type="Pfam" id="PF00561">
    <property type="entry name" value="Abhydrolase_1"/>
    <property type="match status" value="1"/>
</dbReference>
<keyword evidence="2 4" id="KW-0378">Hydrolase</keyword>
<proteinExistence type="inferred from homology"/>
<dbReference type="InterPro" id="IPR000073">
    <property type="entry name" value="AB_hydrolase_1"/>
</dbReference>